<dbReference type="Proteomes" id="UP001156882">
    <property type="component" value="Unassembled WGS sequence"/>
</dbReference>
<dbReference type="EMBL" id="BSPC01000021">
    <property type="protein sequence ID" value="GLS19178.1"/>
    <property type="molecule type" value="Genomic_DNA"/>
</dbReference>
<dbReference type="RefSeq" id="WP_284312051.1">
    <property type="nucleotide sequence ID" value="NZ_BSPC01000021.1"/>
</dbReference>
<organism evidence="1 2">
    <name type="scientific">Labrys miyagiensis</name>
    <dbReference type="NCBI Taxonomy" id="346912"/>
    <lineage>
        <taxon>Bacteria</taxon>
        <taxon>Pseudomonadati</taxon>
        <taxon>Pseudomonadota</taxon>
        <taxon>Alphaproteobacteria</taxon>
        <taxon>Hyphomicrobiales</taxon>
        <taxon>Xanthobacteraceae</taxon>
        <taxon>Labrys</taxon>
    </lineage>
</organism>
<protein>
    <submittedName>
        <fullName evidence="1">Uncharacterized protein</fullName>
    </submittedName>
</protein>
<accession>A0ABQ6CHJ0</accession>
<sequence length="113" mass="12650">MADDTENSSFDLSLLLHPAQAFDHPRDVLADPDLTLHEKHAILASWASDACALEAAPALREIRRGWIVPFDDLMDALRALDSSRGDGALRYDRSVRRRKFSRSCFEGGNRLAQ</sequence>
<comment type="caution">
    <text evidence="1">The sequence shown here is derived from an EMBL/GenBank/DDBJ whole genome shotgun (WGS) entry which is preliminary data.</text>
</comment>
<evidence type="ECO:0000313" key="1">
    <source>
        <dbReference type="EMBL" id="GLS19178.1"/>
    </source>
</evidence>
<proteinExistence type="predicted"/>
<reference evidence="2" key="1">
    <citation type="journal article" date="2019" name="Int. J. Syst. Evol. Microbiol.">
        <title>The Global Catalogue of Microorganisms (GCM) 10K type strain sequencing project: providing services to taxonomists for standard genome sequencing and annotation.</title>
        <authorList>
            <consortium name="The Broad Institute Genomics Platform"/>
            <consortium name="The Broad Institute Genome Sequencing Center for Infectious Disease"/>
            <person name="Wu L."/>
            <person name="Ma J."/>
        </authorList>
    </citation>
    <scope>NUCLEOTIDE SEQUENCE [LARGE SCALE GENOMIC DNA]</scope>
    <source>
        <strain evidence="2">NBRC 101365</strain>
    </source>
</reference>
<name>A0ABQ6CHJ0_9HYPH</name>
<evidence type="ECO:0000313" key="2">
    <source>
        <dbReference type="Proteomes" id="UP001156882"/>
    </source>
</evidence>
<gene>
    <name evidence="1" type="ORF">GCM10007874_21950</name>
</gene>
<keyword evidence="2" id="KW-1185">Reference proteome</keyword>